<accession>A0A838WWJ2</accession>
<feature type="domain" description="DUF559" evidence="1">
    <location>
        <begin position="161"/>
        <end position="223"/>
    </location>
</feature>
<evidence type="ECO:0000313" key="3">
    <source>
        <dbReference type="Proteomes" id="UP000538075"/>
    </source>
</evidence>
<dbReference type="AlphaFoldDB" id="A0A838WWJ2"/>
<comment type="caution">
    <text evidence="2">The sequence shown here is derived from an EMBL/GenBank/DDBJ whole genome shotgun (WGS) entry which is preliminary data.</text>
</comment>
<proteinExistence type="predicted"/>
<protein>
    <submittedName>
        <fullName evidence="2">DUF559 domain-containing protein</fullName>
    </submittedName>
</protein>
<sequence>MAKKLASGDYELDTTMMLKVLSRLDSGVGWVSDWLHQNVRNSPNKRKVIGIYVLEYRGQPGGSRTQHYWRVYTNDNREKERLDHAITSNNSVVTTRQVKNEKQTDDDFISDDGFTWNGLKLRSPAEQKIAEELEKRKILFFANARCRITNRSLSLRETKEVDFLIYHRGNSRILEVDGREYHPSAAKDHHRDRLFERQGVRCTRFTATECLNDPRNVIDEFLELFDVYQLSSNPEKSKEVSREEQIKTIDIDDIHL</sequence>
<evidence type="ECO:0000259" key="1">
    <source>
        <dbReference type="Pfam" id="PF04480"/>
    </source>
</evidence>
<name>A0A838WWJ2_9CYAN</name>
<dbReference type="EMBL" id="VDFG01001118">
    <property type="protein sequence ID" value="MBA4467033.1"/>
    <property type="molecule type" value="Genomic_DNA"/>
</dbReference>
<dbReference type="Proteomes" id="UP000538075">
    <property type="component" value="Unassembled WGS sequence"/>
</dbReference>
<dbReference type="Pfam" id="PF04480">
    <property type="entry name" value="DUF559"/>
    <property type="match status" value="1"/>
</dbReference>
<dbReference type="InterPro" id="IPR007569">
    <property type="entry name" value="DUF559"/>
</dbReference>
<reference evidence="2 3" key="1">
    <citation type="journal article" date="2020" name="J. Appl. Phycol.">
        <title>Morphological changes and genome evolution in Raphidiopsis raciborskii CS-506 after 23 years in culture.</title>
        <authorList>
            <person name="Willis A."/>
            <person name="Bent S.J."/>
            <person name="Jameson I.D."/>
        </authorList>
    </citation>
    <scope>NUCLEOTIDE SEQUENCE [LARGE SCALE GENOMIC DNA]</scope>
    <source>
        <strain evidence="2 3">CS-506_A</strain>
    </source>
</reference>
<organism evidence="2 3">
    <name type="scientific">Cylindrospermopsis raciborskii CS-506_A</name>
    <dbReference type="NCBI Taxonomy" id="2585140"/>
    <lineage>
        <taxon>Bacteria</taxon>
        <taxon>Bacillati</taxon>
        <taxon>Cyanobacteriota</taxon>
        <taxon>Cyanophyceae</taxon>
        <taxon>Nostocales</taxon>
        <taxon>Aphanizomenonaceae</taxon>
        <taxon>Cylindrospermopsis</taxon>
    </lineage>
</organism>
<dbReference type="Gene3D" id="3.40.960.10">
    <property type="entry name" value="VSR Endonuclease"/>
    <property type="match status" value="1"/>
</dbReference>
<evidence type="ECO:0000313" key="2">
    <source>
        <dbReference type="EMBL" id="MBA4467033.1"/>
    </source>
</evidence>
<gene>
    <name evidence="2" type="ORF">FHK98_17220</name>
</gene>